<dbReference type="STRING" id="387631.Asulf_00335"/>
<dbReference type="HOGENOM" id="CLU_045498_5_2_2"/>
<dbReference type="OrthoDB" id="50326at2157"/>
<feature type="transmembrane region" description="Helical" evidence="7">
    <location>
        <begin position="51"/>
        <end position="78"/>
    </location>
</feature>
<dbReference type="InterPro" id="IPR052017">
    <property type="entry name" value="TSUP"/>
</dbReference>
<keyword evidence="6 7" id="KW-0472">Membrane</keyword>
<protein>
    <recommendedName>
        <fullName evidence="7">Probable membrane transporter protein</fullName>
    </recommendedName>
</protein>
<dbReference type="AlphaFoldDB" id="N0BDQ0"/>
<name>N0BDQ0_9EURY</name>
<comment type="similarity">
    <text evidence="7">Belongs to the 4-toluene sulfonate uptake permease (TSUP) (TC 2.A.102) family.</text>
</comment>
<dbReference type="GeneID" id="15391981"/>
<keyword evidence="9" id="KW-1185">Reference proteome</keyword>
<evidence type="ECO:0000313" key="8">
    <source>
        <dbReference type="EMBL" id="AGK60367.1"/>
    </source>
</evidence>
<evidence type="ECO:0000256" key="3">
    <source>
        <dbReference type="ARBA" id="ARBA00022475"/>
    </source>
</evidence>
<evidence type="ECO:0000256" key="4">
    <source>
        <dbReference type="ARBA" id="ARBA00022692"/>
    </source>
</evidence>
<feature type="transmembrane region" description="Helical" evidence="7">
    <location>
        <begin position="215"/>
        <end position="239"/>
    </location>
</feature>
<evidence type="ECO:0000256" key="2">
    <source>
        <dbReference type="ARBA" id="ARBA00022448"/>
    </source>
</evidence>
<keyword evidence="4 7" id="KW-0812">Transmembrane</keyword>
<keyword evidence="3 7" id="KW-1003">Cell membrane</keyword>
<evidence type="ECO:0000256" key="7">
    <source>
        <dbReference type="RuleBase" id="RU363041"/>
    </source>
</evidence>
<feature type="transmembrane region" description="Helical" evidence="7">
    <location>
        <begin position="279"/>
        <end position="297"/>
    </location>
</feature>
<feature type="transmembrane region" description="Helical" evidence="7">
    <location>
        <begin position="309"/>
        <end position="326"/>
    </location>
</feature>
<comment type="subcellular location">
    <subcellularLocation>
        <location evidence="1 7">Cell membrane</location>
        <topology evidence="1 7">Multi-pass membrane protein</topology>
    </subcellularLocation>
</comment>
<feature type="transmembrane region" description="Helical" evidence="7">
    <location>
        <begin position="154"/>
        <end position="173"/>
    </location>
</feature>
<dbReference type="InterPro" id="IPR002781">
    <property type="entry name" value="TM_pro_TauE-like"/>
</dbReference>
<dbReference type="PANTHER" id="PTHR30269">
    <property type="entry name" value="TRANSMEMBRANE PROTEIN YFCA"/>
    <property type="match status" value="1"/>
</dbReference>
<dbReference type="Proteomes" id="UP000013307">
    <property type="component" value="Chromosome"/>
</dbReference>
<gene>
    <name evidence="8" type="ORF">Asulf_00335</name>
</gene>
<dbReference type="eggNOG" id="arCOG02050">
    <property type="taxonomic scope" value="Archaea"/>
</dbReference>
<dbReference type="EMBL" id="CP005290">
    <property type="protein sequence ID" value="AGK60367.1"/>
    <property type="molecule type" value="Genomic_DNA"/>
</dbReference>
<dbReference type="RefSeq" id="WP_015589966.1">
    <property type="nucleotide sequence ID" value="NC_021169.1"/>
</dbReference>
<evidence type="ECO:0000256" key="5">
    <source>
        <dbReference type="ARBA" id="ARBA00022989"/>
    </source>
</evidence>
<feature type="transmembrane region" description="Helical" evidence="7">
    <location>
        <begin position="90"/>
        <end position="109"/>
    </location>
</feature>
<evidence type="ECO:0000256" key="6">
    <source>
        <dbReference type="ARBA" id="ARBA00023136"/>
    </source>
</evidence>
<organism evidence="8 9">
    <name type="scientific">Archaeoglobus sulfaticallidus PM70-1</name>
    <dbReference type="NCBI Taxonomy" id="387631"/>
    <lineage>
        <taxon>Archaea</taxon>
        <taxon>Methanobacteriati</taxon>
        <taxon>Methanobacteriota</taxon>
        <taxon>Archaeoglobi</taxon>
        <taxon>Archaeoglobales</taxon>
        <taxon>Archaeoglobaceae</taxon>
        <taxon>Archaeoglobus</taxon>
    </lineage>
</organism>
<reference evidence="8 9" key="1">
    <citation type="journal article" date="2013" name="Genome Announc.">
        <title>Complete Genome Sequence of the Thermophilic and Facultatively Chemolithoautotrophic Sulfate Reducer Archaeoglobus sulfaticallidus Strain PM70-1T.</title>
        <authorList>
            <person name="Stokke R."/>
            <person name="Hocking W.P."/>
            <person name="Steinsbu B.O."/>
            <person name="Steen I.H."/>
        </authorList>
    </citation>
    <scope>NUCLEOTIDE SEQUENCE [LARGE SCALE GENOMIC DNA]</scope>
    <source>
        <strain evidence="8">PM70-1</strain>
    </source>
</reference>
<accession>N0BDQ0</accession>
<proteinExistence type="inferred from homology"/>
<keyword evidence="2" id="KW-0813">Transport</keyword>
<dbReference type="Pfam" id="PF01925">
    <property type="entry name" value="TauE"/>
    <property type="match status" value="1"/>
</dbReference>
<evidence type="ECO:0000313" key="9">
    <source>
        <dbReference type="Proteomes" id="UP000013307"/>
    </source>
</evidence>
<dbReference type="GO" id="GO:0005886">
    <property type="term" value="C:plasma membrane"/>
    <property type="evidence" value="ECO:0007669"/>
    <property type="project" value="UniProtKB-SubCell"/>
</dbReference>
<sequence length="336" mass="35836">MNSTSSFITVFHSRKLLMALLAITVIIGFSNTATAAEIGTDNTMGLSPAIFFLIFLVVSTVIGMIAVLAGVGGGVIFTPLMLGFTPIDSLIVRGTGLFVAMTGALVAARPFLKRGLANIRLLYFSAVPYATFAVIGALLAVYIKQTMGQTGEAYVRLGLGILVVLIASLFLFAGNRIEYPEVRQVDSFTRRVGLAMAYWEESLGRVVQYEVTRSWLGLVLFAGVGLVSGLFGLGAGWAMVPVLNLVMMAPLKVAAASSKVLIGIGDTAAIWPYIMQGTIFPLFAVPCMIGLILGTMIGAKIMLKVKAGFIRYIIIVIMFLSGARLIQQALTILGYM</sequence>
<keyword evidence="5 7" id="KW-1133">Transmembrane helix</keyword>
<feature type="transmembrane region" description="Helical" evidence="7">
    <location>
        <begin position="121"/>
        <end position="142"/>
    </location>
</feature>
<dbReference type="PANTHER" id="PTHR30269:SF23">
    <property type="entry name" value="MEMBRANE TRANSPORTER PROTEIN YDHB-RELATED"/>
    <property type="match status" value="1"/>
</dbReference>
<dbReference type="KEGG" id="ast:Asulf_00335"/>
<evidence type="ECO:0000256" key="1">
    <source>
        <dbReference type="ARBA" id="ARBA00004651"/>
    </source>
</evidence>